<keyword evidence="6" id="KW-1185">Reference proteome</keyword>
<dbReference type="InterPro" id="IPR009088">
    <property type="entry name" value="TFIIA_b-brl"/>
</dbReference>
<dbReference type="GO" id="GO:0005672">
    <property type="term" value="C:transcription factor TFIIA complex"/>
    <property type="evidence" value="ECO:0007669"/>
    <property type="project" value="InterPro"/>
</dbReference>
<keyword evidence="3" id="KW-0539">Nucleus</keyword>
<organism evidence="5 6">
    <name type="scientific">Babesia duncani</name>
    <dbReference type="NCBI Taxonomy" id="323732"/>
    <lineage>
        <taxon>Eukaryota</taxon>
        <taxon>Sar</taxon>
        <taxon>Alveolata</taxon>
        <taxon>Apicomplexa</taxon>
        <taxon>Aconoidasida</taxon>
        <taxon>Piroplasmida</taxon>
        <taxon>Babesiidae</taxon>
        <taxon>Babesia</taxon>
    </lineage>
</organism>
<comment type="caution">
    <text evidence="5">The sequence shown here is derived from an EMBL/GenBank/DDBJ whole genome shotgun (WGS) entry which is preliminary data.</text>
</comment>
<feature type="compositionally biased region" description="Acidic residues" evidence="4">
    <location>
        <begin position="81"/>
        <end position="92"/>
    </location>
</feature>
<dbReference type="Proteomes" id="UP001214638">
    <property type="component" value="Unassembled WGS sequence"/>
</dbReference>
<gene>
    <name evidence="5" type="ORF">BdWA1_000667</name>
</gene>
<evidence type="ECO:0000256" key="1">
    <source>
        <dbReference type="ARBA" id="ARBA00004123"/>
    </source>
</evidence>
<proteinExistence type="predicted"/>
<comment type="subcellular location">
    <subcellularLocation>
        <location evidence="1">Nucleus</location>
    </subcellularLocation>
</comment>
<sequence>MNTNPTELQLDVLNEQIIKATIDKCAHSHDPRILNAIKHNWIQVLKKRMGAVESSRELNTIPPVVENEIVPAPVDTVEPVQQEEDEFSDAEVESAPHLHALNEEFDNKEETPKPEESSSQEDSSDVSISDISDLDDFEPESKDLVIGLLDKISRPSSKKSGTPIWRLKLKYGILQINGVEVPFDVLEGEFEF</sequence>
<accession>A0AAD9UQ75</accession>
<dbReference type="GO" id="GO:0006367">
    <property type="term" value="P:transcription initiation at RNA polymerase II promoter"/>
    <property type="evidence" value="ECO:0007669"/>
    <property type="project" value="InterPro"/>
</dbReference>
<dbReference type="SUPFAM" id="SSF50784">
    <property type="entry name" value="Transcription factor IIA (TFIIA), beta-barrel domain"/>
    <property type="match status" value="1"/>
</dbReference>
<keyword evidence="2" id="KW-0804">Transcription</keyword>
<evidence type="ECO:0000256" key="3">
    <source>
        <dbReference type="ARBA" id="ARBA00023242"/>
    </source>
</evidence>
<protein>
    <submittedName>
        <fullName evidence="5">Transcription factor IIA</fullName>
    </submittedName>
</protein>
<evidence type="ECO:0000313" key="6">
    <source>
        <dbReference type="Proteomes" id="UP001214638"/>
    </source>
</evidence>
<dbReference type="EMBL" id="JALLKP010000001">
    <property type="protein sequence ID" value="KAK2197664.1"/>
    <property type="molecule type" value="Genomic_DNA"/>
</dbReference>
<dbReference type="Gene3D" id="2.30.18.10">
    <property type="entry name" value="Transcription factor IIA (TFIIA), beta-barrel domain"/>
    <property type="match status" value="1"/>
</dbReference>
<dbReference type="AlphaFoldDB" id="A0AAD9UQ75"/>
<evidence type="ECO:0000256" key="4">
    <source>
        <dbReference type="SAM" id="MobiDB-lite"/>
    </source>
</evidence>
<name>A0AAD9UQ75_9APIC</name>
<dbReference type="RefSeq" id="XP_067804506.1">
    <property type="nucleotide sequence ID" value="XM_067945715.1"/>
</dbReference>
<evidence type="ECO:0000256" key="2">
    <source>
        <dbReference type="ARBA" id="ARBA00023163"/>
    </source>
</evidence>
<evidence type="ECO:0000313" key="5">
    <source>
        <dbReference type="EMBL" id="KAK2197664.1"/>
    </source>
</evidence>
<dbReference type="KEGG" id="bdw:94334965"/>
<dbReference type="GeneID" id="94334965"/>
<feature type="region of interest" description="Disordered" evidence="4">
    <location>
        <begin position="80"/>
        <end position="135"/>
    </location>
</feature>
<reference evidence="5" key="1">
    <citation type="journal article" date="2023" name="Nat. Microbiol.">
        <title>Babesia duncani multi-omics identifies virulence factors and drug targets.</title>
        <authorList>
            <person name="Singh P."/>
            <person name="Lonardi S."/>
            <person name="Liang Q."/>
            <person name="Vydyam P."/>
            <person name="Khabirova E."/>
            <person name="Fang T."/>
            <person name="Gihaz S."/>
            <person name="Thekkiniath J."/>
            <person name="Munshi M."/>
            <person name="Abel S."/>
            <person name="Ciampossin L."/>
            <person name="Batugedara G."/>
            <person name="Gupta M."/>
            <person name="Lu X.M."/>
            <person name="Lenz T."/>
            <person name="Chakravarty S."/>
            <person name="Cornillot E."/>
            <person name="Hu Y."/>
            <person name="Ma W."/>
            <person name="Gonzalez L.M."/>
            <person name="Sanchez S."/>
            <person name="Estrada K."/>
            <person name="Sanchez-Flores A."/>
            <person name="Montero E."/>
            <person name="Harb O.S."/>
            <person name="Le Roch K.G."/>
            <person name="Mamoun C.B."/>
        </authorList>
    </citation>
    <scope>NUCLEOTIDE SEQUENCE</scope>
    <source>
        <strain evidence="5">WA1</strain>
    </source>
</reference>